<accession>A0A834YPC1</accession>
<keyword evidence="4 6" id="KW-1133">Transmembrane helix</keyword>
<evidence type="ECO:0000256" key="4">
    <source>
        <dbReference type="ARBA" id="ARBA00022989"/>
    </source>
</evidence>
<feature type="transmembrane region" description="Helical" evidence="6">
    <location>
        <begin position="262"/>
        <end position="280"/>
    </location>
</feature>
<dbReference type="OMA" id="SGMENWI"/>
<feature type="compositionally biased region" description="Basic and acidic residues" evidence="7">
    <location>
        <begin position="288"/>
        <end position="298"/>
    </location>
</feature>
<dbReference type="SUPFAM" id="SSF103481">
    <property type="entry name" value="Multidrug resistance efflux transporter EmrE"/>
    <property type="match status" value="1"/>
</dbReference>
<feature type="transmembrane region" description="Helical" evidence="6">
    <location>
        <begin position="170"/>
        <end position="190"/>
    </location>
</feature>
<comment type="subcellular location">
    <subcellularLocation>
        <location evidence="1 6">Membrane</location>
        <topology evidence="1 6">Multi-pass membrane protein</topology>
    </subcellularLocation>
</comment>
<name>A0A834YPC1_TETSI</name>
<dbReference type="OrthoDB" id="1728340at2759"/>
<evidence type="ECO:0000256" key="7">
    <source>
        <dbReference type="SAM" id="MobiDB-lite"/>
    </source>
</evidence>
<feature type="region of interest" description="Disordered" evidence="7">
    <location>
        <begin position="288"/>
        <end position="329"/>
    </location>
</feature>
<reference evidence="9 10" key="1">
    <citation type="submission" date="2020-04" db="EMBL/GenBank/DDBJ databases">
        <title>Plant Genome Project.</title>
        <authorList>
            <person name="Zhang R.-G."/>
        </authorList>
    </citation>
    <scope>NUCLEOTIDE SEQUENCE [LARGE SCALE GENOMIC DNA]</scope>
    <source>
        <strain evidence="9">YNK0</strain>
        <tissue evidence="9">Leaf</tissue>
    </source>
</reference>
<feature type="transmembrane region" description="Helical" evidence="6">
    <location>
        <begin position="12"/>
        <end position="35"/>
    </location>
</feature>
<feature type="compositionally biased region" description="Basic and acidic residues" evidence="7">
    <location>
        <begin position="311"/>
        <end position="329"/>
    </location>
</feature>
<dbReference type="PANTHER" id="PTHR31218">
    <property type="entry name" value="WAT1-RELATED PROTEIN"/>
    <property type="match status" value="1"/>
</dbReference>
<evidence type="ECO:0000256" key="1">
    <source>
        <dbReference type="ARBA" id="ARBA00004141"/>
    </source>
</evidence>
<evidence type="ECO:0000259" key="8">
    <source>
        <dbReference type="Pfam" id="PF00892"/>
    </source>
</evidence>
<organism evidence="9 10">
    <name type="scientific">Tetracentron sinense</name>
    <name type="common">Spur-leaf</name>
    <dbReference type="NCBI Taxonomy" id="13715"/>
    <lineage>
        <taxon>Eukaryota</taxon>
        <taxon>Viridiplantae</taxon>
        <taxon>Streptophyta</taxon>
        <taxon>Embryophyta</taxon>
        <taxon>Tracheophyta</taxon>
        <taxon>Spermatophyta</taxon>
        <taxon>Magnoliopsida</taxon>
        <taxon>Trochodendrales</taxon>
        <taxon>Trochodendraceae</taxon>
        <taxon>Tetracentron</taxon>
    </lineage>
</organism>
<feature type="transmembrane region" description="Helical" evidence="6">
    <location>
        <begin position="93"/>
        <end position="112"/>
    </location>
</feature>
<dbReference type="GO" id="GO:0022857">
    <property type="term" value="F:transmembrane transporter activity"/>
    <property type="evidence" value="ECO:0007669"/>
    <property type="project" value="InterPro"/>
</dbReference>
<feature type="transmembrane region" description="Helical" evidence="6">
    <location>
        <begin position="234"/>
        <end position="256"/>
    </location>
</feature>
<protein>
    <recommendedName>
        <fullName evidence="6">WAT1-related protein</fullName>
    </recommendedName>
</protein>
<dbReference type="Proteomes" id="UP000655225">
    <property type="component" value="Unassembled WGS sequence"/>
</dbReference>
<dbReference type="AlphaFoldDB" id="A0A834YPC1"/>
<comment type="similarity">
    <text evidence="2 6">Belongs to the drug/metabolite transporter (DMT) superfamily. Plant drug/metabolite exporter (P-DME) (TC 2.A.7.4) family.</text>
</comment>
<comment type="caution">
    <text evidence="9">The sequence shown here is derived from an EMBL/GenBank/DDBJ whole genome shotgun (WGS) entry which is preliminary data.</text>
</comment>
<sequence length="329" mass="35908">MVCFEDHMPVMAMLAMQLAISGVPIVVRAALLQGMNARVHIEDITVGQNMYIQGLYLTTSSIASAMNNLVPAITFLMAAFARLEKIDISFRSIAKIIGTVVCVIGAASIALLKGPKLLNSEIRAPKPNMILHSGMENWIMGCLLLFGSTCCSSLWFIMQVPIVASYPKQLSLSAWICFLSTVQSAIVTLFLEQDPKTWNFHSPLELWSCLYAGILGSSVSFFVNAWCISQRGPLFCAMFNPLNTVIVLIIGCLFLNEELYTGSLVGSIMVVIGLYIVLWGKAKDTKDIEGDKNTDPRIDSGGTAEVVTVESPEKSCKTDNTEPHSGERL</sequence>
<dbReference type="EMBL" id="JABCRI010000019">
    <property type="protein sequence ID" value="KAF8389301.1"/>
    <property type="molecule type" value="Genomic_DNA"/>
</dbReference>
<keyword evidence="5 6" id="KW-0472">Membrane</keyword>
<dbReference type="InterPro" id="IPR000620">
    <property type="entry name" value="EamA_dom"/>
</dbReference>
<gene>
    <name evidence="9" type="ORF">HHK36_025994</name>
</gene>
<dbReference type="GO" id="GO:0016020">
    <property type="term" value="C:membrane"/>
    <property type="evidence" value="ECO:0007669"/>
    <property type="project" value="UniProtKB-SubCell"/>
</dbReference>
<feature type="transmembrane region" description="Helical" evidence="6">
    <location>
        <begin position="138"/>
        <end position="158"/>
    </location>
</feature>
<dbReference type="InterPro" id="IPR037185">
    <property type="entry name" value="EmrE-like"/>
</dbReference>
<evidence type="ECO:0000313" key="9">
    <source>
        <dbReference type="EMBL" id="KAF8389301.1"/>
    </source>
</evidence>
<keyword evidence="10" id="KW-1185">Reference proteome</keyword>
<evidence type="ECO:0000256" key="6">
    <source>
        <dbReference type="RuleBase" id="RU363077"/>
    </source>
</evidence>
<evidence type="ECO:0000256" key="3">
    <source>
        <dbReference type="ARBA" id="ARBA00022692"/>
    </source>
</evidence>
<feature type="transmembrane region" description="Helical" evidence="6">
    <location>
        <begin position="210"/>
        <end position="227"/>
    </location>
</feature>
<dbReference type="InterPro" id="IPR030184">
    <property type="entry name" value="WAT1-related"/>
</dbReference>
<keyword evidence="3 6" id="KW-0812">Transmembrane</keyword>
<evidence type="ECO:0000313" key="10">
    <source>
        <dbReference type="Proteomes" id="UP000655225"/>
    </source>
</evidence>
<dbReference type="Pfam" id="PF00892">
    <property type="entry name" value="EamA"/>
    <property type="match status" value="1"/>
</dbReference>
<proteinExistence type="inferred from homology"/>
<evidence type="ECO:0000256" key="5">
    <source>
        <dbReference type="ARBA" id="ARBA00023136"/>
    </source>
</evidence>
<feature type="domain" description="EamA" evidence="8">
    <location>
        <begin position="140"/>
        <end position="278"/>
    </location>
</feature>
<evidence type="ECO:0000256" key="2">
    <source>
        <dbReference type="ARBA" id="ARBA00007635"/>
    </source>
</evidence>